<evidence type="ECO:0000259" key="3">
    <source>
        <dbReference type="Pfam" id="PF02397"/>
    </source>
</evidence>
<keyword evidence="2" id="KW-0472">Membrane</keyword>
<feature type="transmembrane region" description="Helical" evidence="2">
    <location>
        <begin position="39"/>
        <end position="63"/>
    </location>
</feature>
<dbReference type="HOGENOM" id="CLU_024920_1_0_6"/>
<dbReference type="PATRIC" id="fig|1129794.4.peg.3547"/>
<evidence type="ECO:0000313" key="4">
    <source>
        <dbReference type="EMBL" id="AGH45674.1"/>
    </source>
</evidence>
<dbReference type="Pfam" id="PF02397">
    <property type="entry name" value="Bac_transf"/>
    <property type="match status" value="1"/>
</dbReference>
<keyword evidence="5" id="KW-1185">Reference proteome</keyword>
<dbReference type="KEGG" id="gps:C427_3566"/>
<keyword evidence="4" id="KW-0808">Transferase</keyword>
<comment type="similarity">
    <text evidence="1">Belongs to the bacterial sugar transferase family.</text>
</comment>
<accession>K6ZN91</accession>
<gene>
    <name evidence="4" type="ORF">C427_3566</name>
</gene>
<reference evidence="4 5" key="1">
    <citation type="journal article" date="2013" name="Genome Announc.">
        <title>Complete Genome Sequence of Glaciecola psychrophila Strain 170T.</title>
        <authorList>
            <person name="Yin J."/>
            <person name="Chen J."/>
            <person name="Liu G."/>
            <person name="Yu Y."/>
            <person name="Song L."/>
            <person name="Wang X."/>
            <person name="Qu X."/>
        </authorList>
    </citation>
    <scope>NUCLEOTIDE SEQUENCE [LARGE SCALE GENOMIC DNA]</scope>
    <source>
        <strain evidence="4 5">170</strain>
    </source>
</reference>
<feature type="domain" description="Bacterial sugar transferase" evidence="3">
    <location>
        <begin position="40"/>
        <end position="225"/>
    </location>
</feature>
<keyword evidence="2" id="KW-1133">Transmembrane helix</keyword>
<sequence length="231" mass="25917">MTISIILDSTVDQYIVANEQTTPPYPVLLTGKHNGIPMFIQRLVALTALIVLSPFLLITMLLIRLESRGSCFFSQDRIGKYGRHFKMYKFRSMYLKTDRRYAEPDPTTSDRDGICKKYKNDSRISVVGAFIRKFSIDELPQLINIVKGDMALIGPRPALAIEVNAYPTSALCRLNGMPGLSGLWQVSGRADTDFDTQVALDDRYLQKQTIGYDIRILLATLPCVIGARGAY</sequence>
<evidence type="ECO:0000313" key="5">
    <source>
        <dbReference type="Proteomes" id="UP000011864"/>
    </source>
</evidence>
<organism evidence="4 5">
    <name type="scientific">Paraglaciecola psychrophila 170</name>
    <dbReference type="NCBI Taxonomy" id="1129794"/>
    <lineage>
        <taxon>Bacteria</taxon>
        <taxon>Pseudomonadati</taxon>
        <taxon>Pseudomonadota</taxon>
        <taxon>Gammaproteobacteria</taxon>
        <taxon>Alteromonadales</taxon>
        <taxon>Alteromonadaceae</taxon>
        <taxon>Paraglaciecola</taxon>
    </lineage>
</organism>
<dbReference type="PANTHER" id="PTHR30576:SF10">
    <property type="entry name" value="SLL5057 PROTEIN"/>
    <property type="match status" value="1"/>
</dbReference>
<evidence type="ECO:0000256" key="1">
    <source>
        <dbReference type="ARBA" id="ARBA00006464"/>
    </source>
</evidence>
<dbReference type="OrthoDB" id="9808602at2"/>
<dbReference type="eggNOG" id="COG2148">
    <property type="taxonomic scope" value="Bacteria"/>
</dbReference>
<dbReference type="RefSeq" id="WP_007637638.1">
    <property type="nucleotide sequence ID" value="NC_020514.1"/>
</dbReference>
<dbReference type="InterPro" id="IPR003362">
    <property type="entry name" value="Bact_transf"/>
</dbReference>
<dbReference type="PANTHER" id="PTHR30576">
    <property type="entry name" value="COLANIC BIOSYNTHESIS UDP-GLUCOSE LIPID CARRIER TRANSFERASE"/>
    <property type="match status" value="1"/>
</dbReference>
<dbReference type="STRING" id="1129794.C427_3566"/>
<dbReference type="GO" id="GO:0016780">
    <property type="term" value="F:phosphotransferase activity, for other substituted phosphate groups"/>
    <property type="evidence" value="ECO:0007669"/>
    <property type="project" value="TreeGrafter"/>
</dbReference>
<dbReference type="EMBL" id="CP003837">
    <property type="protein sequence ID" value="AGH45674.1"/>
    <property type="molecule type" value="Genomic_DNA"/>
</dbReference>
<evidence type="ECO:0000256" key="2">
    <source>
        <dbReference type="SAM" id="Phobius"/>
    </source>
</evidence>
<dbReference type="Proteomes" id="UP000011864">
    <property type="component" value="Chromosome"/>
</dbReference>
<protein>
    <submittedName>
        <fullName evidence="4">Polysaccharide biosynthesis glycosyltransferase</fullName>
    </submittedName>
</protein>
<proteinExistence type="inferred from homology"/>
<name>K6ZN91_9ALTE</name>
<dbReference type="AlphaFoldDB" id="K6ZN91"/>
<keyword evidence="2" id="KW-0812">Transmembrane</keyword>